<sequence length="569" mass="60957">MYTNQLTLHTLKILKVVGYVFNIQVFSIAEFDFCYNYVFYKPFQQKAQIVFNATFKFEDATTRDLCNRTDNVLFREVNQSAFSIRIDAEFDLNRQPFSLFFFVFANVTIIDTQVNMRLSNSAGSDFAFLAATVPEYSISILGSSFDFASKDSLSNFYGIANNLTELLIINRSSFAFSCMTPVSKFHGVSGQVQDLKVLNSSFQIQTGAATSCGFVNLALGNTLFQNLTLSGALSGANTYGLMFENRGACRISNVTYSLVTSGAASACAFVQQSKLAGVVTTDGLVFVGFSNTQLISQFVSYSGLSCPCKTGATLESGLCYCAAGSVPTSNNCSCSTKNAFISNKVCICGVNATNSSNTCTCPTGSSLISGICQCATKNAFPVNGVCQCAVNSTNTSNTCNCPTGSTLVNEVCKCSTTNSFPNTANTSCICPTDATNNTATNTCVCPQYSTFVTAKAACICQPAYTAMSNKQCICSQTLLKGSTMNNGVCKCPYTAVISGNTCQCTKSGSTLQGTVCRCTVDQGCMISEGNSWCSNLGRCCTNCMRMGYDYLCQDNYYQTCTSPNGDVIQ</sequence>
<proteinExistence type="predicted"/>
<comment type="caution">
    <text evidence="1">The sequence shown here is derived from an EMBL/GenBank/DDBJ whole genome shotgun (WGS) entry which is preliminary data.</text>
</comment>
<name>A0AA86PI01_9EUKA</name>
<evidence type="ECO:0000313" key="3">
    <source>
        <dbReference type="Proteomes" id="UP001642409"/>
    </source>
</evidence>
<gene>
    <name evidence="1" type="ORF">HINF_LOCUS23905</name>
    <name evidence="2" type="ORF">HINF_LOCUS57500</name>
</gene>
<reference evidence="1" key="1">
    <citation type="submission" date="2023-06" db="EMBL/GenBank/DDBJ databases">
        <authorList>
            <person name="Kurt Z."/>
        </authorList>
    </citation>
    <scope>NUCLEOTIDE SEQUENCE</scope>
</reference>
<organism evidence="1">
    <name type="scientific">Hexamita inflata</name>
    <dbReference type="NCBI Taxonomy" id="28002"/>
    <lineage>
        <taxon>Eukaryota</taxon>
        <taxon>Metamonada</taxon>
        <taxon>Diplomonadida</taxon>
        <taxon>Hexamitidae</taxon>
        <taxon>Hexamitinae</taxon>
        <taxon>Hexamita</taxon>
    </lineage>
</organism>
<evidence type="ECO:0000313" key="1">
    <source>
        <dbReference type="EMBL" id="CAI9936260.1"/>
    </source>
</evidence>
<accession>A0AA86PI01</accession>
<dbReference type="EMBL" id="CATOUU010000634">
    <property type="protein sequence ID" value="CAI9936260.1"/>
    <property type="molecule type" value="Genomic_DNA"/>
</dbReference>
<dbReference type="Proteomes" id="UP001642409">
    <property type="component" value="Unassembled WGS sequence"/>
</dbReference>
<dbReference type="EMBL" id="CAXDID020000317">
    <property type="protein sequence ID" value="CAL6076045.1"/>
    <property type="molecule type" value="Genomic_DNA"/>
</dbReference>
<keyword evidence="3" id="KW-1185">Reference proteome</keyword>
<protein>
    <submittedName>
        <fullName evidence="1">Uncharacterized protein</fullName>
    </submittedName>
</protein>
<dbReference type="AlphaFoldDB" id="A0AA86PI01"/>
<evidence type="ECO:0000313" key="2">
    <source>
        <dbReference type="EMBL" id="CAL6076045.1"/>
    </source>
</evidence>
<reference evidence="2 3" key="2">
    <citation type="submission" date="2024-07" db="EMBL/GenBank/DDBJ databases">
        <authorList>
            <person name="Akdeniz Z."/>
        </authorList>
    </citation>
    <scope>NUCLEOTIDE SEQUENCE [LARGE SCALE GENOMIC DNA]</scope>
</reference>